<dbReference type="AlphaFoldDB" id="A0A7S1XIA0"/>
<dbReference type="InterPro" id="IPR036005">
    <property type="entry name" value="Creatinase/aminopeptidase-like"/>
</dbReference>
<dbReference type="InterPro" id="IPR000994">
    <property type="entry name" value="Pept_M24"/>
</dbReference>
<reference evidence="4" key="1">
    <citation type="submission" date="2021-01" db="EMBL/GenBank/DDBJ databases">
        <authorList>
            <person name="Corre E."/>
            <person name="Pelletier E."/>
            <person name="Niang G."/>
            <person name="Scheremetjew M."/>
            <person name="Finn R."/>
            <person name="Kale V."/>
            <person name="Holt S."/>
            <person name="Cochrane G."/>
            <person name="Meng A."/>
            <person name="Brown T."/>
            <person name="Cohen L."/>
        </authorList>
    </citation>
    <scope>NUCLEOTIDE SEQUENCE</scope>
    <source>
        <strain evidence="4">CCMP2877</strain>
    </source>
</reference>
<dbReference type="InterPro" id="IPR036388">
    <property type="entry name" value="WH-like_DNA-bd_sf"/>
</dbReference>
<comment type="similarity">
    <text evidence="1">Belongs to the peptidase M24 family.</text>
</comment>
<organism evidence="4">
    <name type="scientific">Phaeomonas parva</name>
    <dbReference type="NCBI Taxonomy" id="124430"/>
    <lineage>
        <taxon>Eukaryota</taxon>
        <taxon>Sar</taxon>
        <taxon>Stramenopiles</taxon>
        <taxon>Ochrophyta</taxon>
        <taxon>Pinguiophyceae</taxon>
        <taxon>Pinguiochrysidales</taxon>
        <taxon>Pinguiochrysidaceae</taxon>
        <taxon>Phaeomonas</taxon>
    </lineage>
</organism>
<evidence type="ECO:0000313" key="4">
    <source>
        <dbReference type="EMBL" id="CAD9242253.1"/>
    </source>
</evidence>
<feature type="compositionally biased region" description="Acidic residues" evidence="2">
    <location>
        <begin position="11"/>
        <end position="29"/>
    </location>
</feature>
<protein>
    <recommendedName>
        <fullName evidence="3">Peptidase M24 domain-containing protein</fullName>
    </recommendedName>
</protein>
<dbReference type="FunFam" id="1.10.10.10:FF:000029">
    <property type="entry name" value="Proliferation-associated 2G4, a"/>
    <property type="match status" value="1"/>
</dbReference>
<dbReference type="SUPFAM" id="SSF55920">
    <property type="entry name" value="Creatinase/aminopeptidase"/>
    <property type="match status" value="1"/>
</dbReference>
<dbReference type="InterPro" id="IPR036390">
    <property type="entry name" value="WH_DNA-bd_sf"/>
</dbReference>
<dbReference type="Gene3D" id="1.10.10.10">
    <property type="entry name" value="Winged helix-like DNA-binding domain superfamily/Winged helix DNA-binding domain"/>
    <property type="match status" value="1"/>
</dbReference>
<evidence type="ECO:0000259" key="3">
    <source>
        <dbReference type="Pfam" id="PF00557"/>
    </source>
</evidence>
<dbReference type="InterPro" id="IPR047113">
    <property type="entry name" value="PA2G4/ARX1"/>
</dbReference>
<accession>A0A7S1XIA0</accession>
<dbReference type="PANTHER" id="PTHR10804">
    <property type="entry name" value="PROTEASE FAMILY M24 METHIONYL AMINOPEPTIDASE, AMINOPEPTIDASE P"/>
    <property type="match status" value="1"/>
</dbReference>
<dbReference type="PANTHER" id="PTHR10804:SF11">
    <property type="entry name" value="PROLIFERATION-ASSOCIATED PROTEIN 2G4"/>
    <property type="match status" value="1"/>
</dbReference>
<dbReference type="Gene3D" id="3.90.230.10">
    <property type="entry name" value="Creatinase/methionine aminopeptidase superfamily"/>
    <property type="match status" value="1"/>
</dbReference>
<feature type="compositionally biased region" description="Basic residues" evidence="2">
    <location>
        <begin position="383"/>
        <end position="393"/>
    </location>
</feature>
<dbReference type="SUPFAM" id="SSF46785">
    <property type="entry name" value="Winged helix' DNA-binding domain"/>
    <property type="match status" value="1"/>
</dbReference>
<dbReference type="Pfam" id="PF00557">
    <property type="entry name" value="Peptidase_M24"/>
    <property type="match status" value="1"/>
</dbReference>
<dbReference type="CDD" id="cd01089">
    <property type="entry name" value="PA2G4-like"/>
    <property type="match status" value="1"/>
</dbReference>
<feature type="region of interest" description="Disordered" evidence="2">
    <location>
        <begin position="1"/>
        <end position="34"/>
    </location>
</feature>
<proteinExistence type="inferred from homology"/>
<gene>
    <name evidence="4" type="ORF">PPAR1163_LOCUS595</name>
</gene>
<evidence type="ECO:0000256" key="1">
    <source>
        <dbReference type="ARBA" id="ARBA00007319"/>
    </source>
</evidence>
<feature type="region of interest" description="Disordered" evidence="2">
    <location>
        <begin position="381"/>
        <end position="401"/>
    </location>
</feature>
<name>A0A7S1XIA0_9STRA</name>
<feature type="domain" description="Peptidase M24" evidence="3">
    <location>
        <begin position="38"/>
        <end position="249"/>
    </location>
</feature>
<sequence>MSEFEQQPVAEEAEGQEVDIAEEEEEDNSVENSDVATKYRDAARVVNTALEGCISQCVAGASVLDVCKFGDAVITQSTERLYRKKVNGRTIEKGIAFPTCVSVNEIVCHHSPLESDKDNLRPLEEGDLVKLDLGCHIDGYIALAAHTIVVGANLAEAPLTGKQADAFAAAYTAVDVCEKLIKAGNTNEQVTSAIAKVAETFGVQLIQGTMMHQMKRFVIDAAKMICLVEEEEQRIEQCTFETGEVYCIDVAVSTGDGKCREADVPTTVFKRIVERTYNLRQRFARQLIAEITNKSPTVPFTLRSMGTESQARAGLRECLANELLLPYPVMVEREDETIVHVKCTVLLLPSGTTRITGLTYEAGSFNSDKTVDEETAAILAQAGKKKRRKKKKKASAEEAEG</sequence>
<dbReference type="EMBL" id="HBGJ01000818">
    <property type="protein sequence ID" value="CAD9242253.1"/>
    <property type="molecule type" value="Transcribed_RNA"/>
</dbReference>
<evidence type="ECO:0000256" key="2">
    <source>
        <dbReference type="SAM" id="MobiDB-lite"/>
    </source>
</evidence>